<keyword evidence="2" id="KW-0732">Signal</keyword>
<dbReference type="InterPro" id="IPR035668">
    <property type="entry name" value="Amicyanin"/>
</dbReference>
<dbReference type="KEGG" id="bac:BamMC406_3194"/>
<evidence type="ECO:0000313" key="5">
    <source>
        <dbReference type="Proteomes" id="UP000001680"/>
    </source>
</evidence>
<dbReference type="PANTHER" id="PTHR36507:SF1">
    <property type="entry name" value="BLL1555 PROTEIN"/>
    <property type="match status" value="1"/>
</dbReference>
<proteinExistence type="predicted"/>
<dbReference type="EMBL" id="CP001026">
    <property type="protein sequence ID" value="ACB65667.1"/>
    <property type="molecule type" value="Genomic_DNA"/>
</dbReference>
<accession>B1YY61</accession>
<organism evidence="4 5">
    <name type="scientific">Burkholderia ambifaria (strain MC40-6)</name>
    <dbReference type="NCBI Taxonomy" id="398577"/>
    <lineage>
        <taxon>Bacteria</taxon>
        <taxon>Pseudomonadati</taxon>
        <taxon>Pseudomonadota</taxon>
        <taxon>Betaproteobacteria</taxon>
        <taxon>Burkholderiales</taxon>
        <taxon>Burkholderiaceae</taxon>
        <taxon>Burkholderia</taxon>
        <taxon>Burkholderia cepacia complex</taxon>
    </lineage>
</organism>
<dbReference type="SUPFAM" id="SSF49503">
    <property type="entry name" value="Cupredoxins"/>
    <property type="match status" value="1"/>
</dbReference>
<sequence length="104" mass="11280">MCWIALAAALAFVAADVAAATTHRITIEGMRFNPASVTVERGDTIVWVNKDLVTHTATAAGLFDSHEIPPDASWTYVANTPGRHAYICTFHPTMKATLTVKRKP</sequence>
<reference evidence="5" key="1">
    <citation type="submission" date="2008-04" db="EMBL/GenBank/DDBJ databases">
        <title>Complete sequence of chromosome 2 of Burkholderia ambifaria MC40-6.</title>
        <authorList>
            <person name="Copeland A."/>
            <person name="Lucas S."/>
            <person name="Lapidus A."/>
            <person name="Glavina del Rio T."/>
            <person name="Dalin E."/>
            <person name="Tice H."/>
            <person name="Pitluck S."/>
            <person name="Chain P."/>
            <person name="Malfatti S."/>
            <person name="Shin M."/>
            <person name="Vergez L."/>
            <person name="Lang D."/>
            <person name="Schmutz J."/>
            <person name="Larimer F."/>
            <person name="Land M."/>
            <person name="Hauser L."/>
            <person name="Kyrpides N."/>
            <person name="Lykidis A."/>
            <person name="Ramette A."/>
            <person name="Konstantinidis K."/>
            <person name="Tiedje J."/>
            <person name="Richardson P."/>
        </authorList>
    </citation>
    <scope>NUCLEOTIDE SEQUENCE [LARGE SCALE GENOMIC DNA]</scope>
    <source>
        <strain evidence="5">MC40-6</strain>
    </source>
</reference>
<feature type="chain" id="PRO_5002771816" evidence="2">
    <location>
        <begin position="20"/>
        <end position="104"/>
    </location>
</feature>
<feature type="signal peptide" evidence="2">
    <location>
        <begin position="1"/>
        <end position="19"/>
    </location>
</feature>
<dbReference type="OrthoDB" id="9757546at2"/>
<evidence type="ECO:0000256" key="1">
    <source>
        <dbReference type="ARBA" id="ARBA00004418"/>
    </source>
</evidence>
<name>B1YY61_BURA4</name>
<dbReference type="AlphaFoldDB" id="B1YY61"/>
<evidence type="ECO:0000259" key="3">
    <source>
        <dbReference type="Pfam" id="PF13473"/>
    </source>
</evidence>
<feature type="domain" description="EfeO-type cupredoxin-like" evidence="3">
    <location>
        <begin position="5"/>
        <end position="100"/>
    </location>
</feature>
<dbReference type="PANTHER" id="PTHR36507">
    <property type="entry name" value="BLL1555 PROTEIN"/>
    <property type="match status" value="1"/>
</dbReference>
<evidence type="ECO:0000256" key="2">
    <source>
        <dbReference type="SAM" id="SignalP"/>
    </source>
</evidence>
<gene>
    <name evidence="4" type="ordered locus">BamMC406_3194</name>
</gene>
<dbReference type="Pfam" id="PF13473">
    <property type="entry name" value="Cupredoxin_1"/>
    <property type="match status" value="1"/>
</dbReference>
<evidence type="ECO:0000313" key="4">
    <source>
        <dbReference type="EMBL" id="ACB65667.1"/>
    </source>
</evidence>
<dbReference type="InterPro" id="IPR008972">
    <property type="entry name" value="Cupredoxin"/>
</dbReference>
<dbReference type="Proteomes" id="UP000001680">
    <property type="component" value="Chromosome 2"/>
</dbReference>
<protein>
    <submittedName>
        <fullName evidence="4">Blue (Type 1) copper domain protein</fullName>
    </submittedName>
</protein>
<dbReference type="HOGENOM" id="CLU_084115_4_1_4"/>
<dbReference type="CDD" id="cd13921">
    <property type="entry name" value="Amicyanin"/>
    <property type="match status" value="1"/>
</dbReference>
<dbReference type="RefSeq" id="WP_012365109.1">
    <property type="nucleotide sequence ID" value="NC_010552.1"/>
</dbReference>
<dbReference type="InterPro" id="IPR052721">
    <property type="entry name" value="ET_Amicyanin"/>
</dbReference>
<dbReference type="GO" id="GO:0042597">
    <property type="term" value="C:periplasmic space"/>
    <property type="evidence" value="ECO:0007669"/>
    <property type="project" value="UniProtKB-SubCell"/>
</dbReference>
<dbReference type="InterPro" id="IPR028096">
    <property type="entry name" value="EfeO_Cupredoxin"/>
</dbReference>
<dbReference type="Gene3D" id="2.60.40.420">
    <property type="entry name" value="Cupredoxins - blue copper proteins"/>
    <property type="match status" value="1"/>
</dbReference>
<comment type="subcellular location">
    <subcellularLocation>
        <location evidence="1">Periplasm</location>
    </subcellularLocation>
</comment>